<feature type="compositionally biased region" description="Low complexity" evidence="1">
    <location>
        <begin position="50"/>
        <end position="59"/>
    </location>
</feature>
<feature type="region of interest" description="Disordered" evidence="1">
    <location>
        <begin position="1"/>
        <end position="23"/>
    </location>
</feature>
<evidence type="ECO:0000313" key="2">
    <source>
        <dbReference type="EMBL" id="KII84493.1"/>
    </source>
</evidence>
<accession>A0A0C9T8F8</accession>
<dbReference type="AlphaFoldDB" id="A0A0C9T8F8"/>
<name>A0A0C9T8F8_PLICR</name>
<evidence type="ECO:0000313" key="3">
    <source>
        <dbReference type="Proteomes" id="UP000053263"/>
    </source>
</evidence>
<proteinExistence type="predicted"/>
<dbReference type="EMBL" id="KN832570">
    <property type="protein sequence ID" value="KII84493.1"/>
    <property type="molecule type" value="Genomic_DNA"/>
</dbReference>
<dbReference type="Proteomes" id="UP000053263">
    <property type="component" value="Unassembled WGS sequence"/>
</dbReference>
<organism evidence="2 3">
    <name type="scientific">Plicaturopsis crispa FD-325 SS-3</name>
    <dbReference type="NCBI Taxonomy" id="944288"/>
    <lineage>
        <taxon>Eukaryota</taxon>
        <taxon>Fungi</taxon>
        <taxon>Dikarya</taxon>
        <taxon>Basidiomycota</taxon>
        <taxon>Agaricomycotina</taxon>
        <taxon>Agaricomycetes</taxon>
        <taxon>Agaricomycetidae</taxon>
        <taxon>Amylocorticiales</taxon>
        <taxon>Amylocorticiaceae</taxon>
        <taxon>Plicatura</taxon>
        <taxon>Plicaturopsis crispa</taxon>
    </lineage>
</organism>
<dbReference type="HOGENOM" id="CLU_2085789_0_0_1"/>
<protein>
    <submittedName>
        <fullName evidence="2">Uncharacterized protein</fullName>
    </submittedName>
</protein>
<sequence>MSSSRNSTPPPPPPDSVIDPSLLSPSSRFVLQTKCAHADRQINEDHDDTNNTNNNNENAEFNPFISLQEFGRLVKRHKKLSPESEADFDNFCQSVRLSTWPCYTRVFCKSVIYSGNN</sequence>
<reference evidence="2 3" key="1">
    <citation type="submission" date="2014-06" db="EMBL/GenBank/DDBJ databases">
        <title>Evolutionary Origins and Diversification of the Mycorrhizal Mutualists.</title>
        <authorList>
            <consortium name="DOE Joint Genome Institute"/>
            <consortium name="Mycorrhizal Genomics Consortium"/>
            <person name="Kohler A."/>
            <person name="Kuo A."/>
            <person name="Nagy L.G."/>
            <person name="Floudas D."/>
            <person name="Copeland A."/>
            <person name="Barry K.W."/>
            <person name="Cichocki N."/>
            <person name="Veneault-Fourrey C."/>
            <person name="LaButti K."/>
            <person name="Lindquist E.A."/>
            <person name="Lipzen A."/>
            <person name="Lundell T."/>
            <person name="Morin E."/>
            <person name="Murat C."/>
            <person name="Riley R."/>
            <person name="Ohm R."/>
            <person name="Sun H."/>
            <person name="Tunlid A."/>
            <person name="Henrissat B."/>
            <person name="Grigoriev I.V."/>
            <person name="Hibbett D.S."/>
            <person name="Martin F."/>
        </authorList>
    </citation>
    <scope>NUCLEOTIDE SEQUENCE [LARGE SCALE GENOMIC DNA]</scope>
    <source>
        <strain evidence="2 3">FD-325 SS-3</strain>
    </source>
</reference>
<evidence type="ECO:0000256" key="1">
    <source>
        <dbReference type="SAM" id="MobiDB-lite"/>
    </source>
</evidence>
<feature type="region of interest" description="Disordered" evidence="1">
    <location>
        <begin position="39"/>
        <end position="59"/>
    </location>
</feature>
<gene>
    <name evidence="2" type="ORF">PLICRDRAFT_179321</name>
</gene>
<keyword evidence="3" id="KW-1185">Reference proteome</keyword>